<gene>
    <name evidence="11" type="primary">plsY_29</name>
    <name evidence="11" type="ORF">SDC9_124706</name>
</gene>
<keyword evidence="8" id="KW-0594">Phospholipid biosynthesis</keyword>
<organism evidence="11">
    <name type="scientific">bioreactor metagenome</name>
    <dbReference type="NCBI Taxonomy" id="1076179"/>
    <lineage>
        <taxon>unclassified sequences</taxon>
        <taxon>metagenomes</taxon>
        <taxon>ecological metagenomes</taxon>
    </lineage>
</organism>
<feature type="transmembrane region" description="Helical" evidence="10">
    <location>
        <begin position="122"/>
        <end position="145"/>
    </location>
</feature>
<keyword evidence="4 10" id="KW-0812">Transmembrane</keyword>
<keyword evidence="5 10" id="KW-1133">Transmembrane helix</keyword>
<feature type="transmembrane region" description="Helical" evidence="10">
    <location>
        <begin position="176"/>
        <end position="193"/>
    </location>
</feature>
<keyword evidence="2" id="KW-0444">Lipid biosynthesis</keyword>
<dbReference type="GO" id="GO:0043772">
    <property type="term" value="F:acyl-phosphate glycerol-3-phosphate acyltransferase activity"/>
    <property type="evidence" value="ECO:0007669"/>
    <property type="project" value="InterPro"/>
</dbReference>
<evidence type="ECO:0000256" key="6">
    <source>
        <dbReference type="ARBA" id="ARBA00023098"/>
    </source>
</evidence>
<dbReference type="EC" id="2.3.1.-" evidence="11"/>
<keyword evidence="9" id="KW-1208">Phospholipid metabolism</keyword>
<dbReference type="PANTHER" id="PTHR30309:SF0">
    <property type="entry name" value="GLYCEROL-3-PHOSPHATE ACYLTRANSFERASE-RELATED"/>
    <property type="match status" value="1"/>
</dbReference>
<reference evidence="11" key="1">
    <citation type="submission" date="2019-08" db="EMBL/GenBank/DDBJ databases">
        <authorList>
            <person name="Kucharzyk K."/>
            <person name="Murdoch R.W."/>
            <person name="Higgins S."/>
            <person name="Loffler F."/>
        </authorList>
    </citation>
    <scope>NUCLEOTIDE SEQUENCE</scope>
</reference>
<dbReference type="EMBL" id="VSSQ01028116">
    <property type="protein sequence ID" value="MPM77698.1"/>
    <property type="molecule type" value="Genomic_DNA"/>
</dbReference>
<dbReference type="SMART" id="SM01207">
    <property type="entry name" value="G3P_acyltransf"/>
    <property type="match status" value="1"/>
</dbReference>
<keyword evidence="7 10" id="KW-0472">Membrane</keyword>
<keyword evidence="11" id="KW-0012">Acyltransferase</keyword>
<name>A0A645CLE7_9ZZZZ</name>
<dbReference type="PANTHER" id="PTHR30309">
    <property type="entry name" value="INNER MEMBRANE PROTEIN YGIH"/>
    <property type="match status" value="1"/>
</dbReference>
<evidence type="ECO:0000256" key="5">
    <source>
        <dbReference type="ARBA" id="ARBA00022989"/>
    </source>
</evidence>
<dbReference type="InterPro" id="IPR003811">
    <property type="entry name" value="G3P_acylTferase_PlsY"/>
</dbReference>
<dbReference type="AlphaFoldDB" id="A0A645CLE7"/>
<feature type="transmembrane region" description="Helical" evidence="10">
    <location>
        <begin position="152"/>
        <end position="170"/>
    </location>
</feature>
<proteinExistence type="inferred from homology"/>
<evidence type="ECO:0000313" key="11">
    <source>
        <dbReference type="EMBL" id="MPM77698.1"/>
    </source>
</evidence>
<accession>A0A645CLE7</accession>
<evidence type="ECO:0000256" key="3">
    <source>
        <dbReference type="ARBA" id="ARBA00022679"/>
    </source>
</evidence>
<evidence type="ECO:0000256" key="7">
    <source>
        <dbReference type="ARBA" id="ARBA00023136"/>
    </source>
</evidence>
<dbReference type="GO" id="GO:0008654">
    <property type="term" value="P:phospholipid biosynthetic process"/>
    <property type="evidence" value="ECO:0007669"/>
    <property type="project" value="UniProtKB-KW"/>
</dbReference>
<feature type="transmembrane region" description="Helical" evidence="10">
    <location>
        <begin position="6"/>
        <end position="25"/>
    </location>
</feature>
<evidence type="ECO:0000256" key="9">
    <source>
        <dbReference type="ARBA" id="ARBA00023264"/>
    </source>
</evidence>
<protein>
    <submittedName>
        <fullName evidence="11">Glycerol-3-phosphate acyltransferase</fullName>
        <ecNumber evidence="11">2.3.1.-</ecNumber>
    </submittedName>
</protein>
<evidence type="ECO:0000256" key="4">
    <source>
        <dbReference type="ARBA" id="ARBA00022692"/>
    </source>
</evidence>
<dbReference type="GO" id="GO:0005886">
    <property type="term" value="C:plasma membrane"/>
    <property type="evidence" value="ECO:0007669"/>
    <property type="project" value="InterPro"/>
</dbReference>
<evidence type="ECO:0000256" key="2">
    <source>
        <dbReference type="ARBA" id="ARBA00022516"/>
    </source>
</evidence>
<comment type="caution">
    <text evidence="11">The sequence shown here is derived from an EMBL/GenBank/DDBJ whole genome shotgun (WGS) entry which is preliminary data.</text>
</comment>
<dbReference type="Pfam" id="PF02660">
    <property type="entry name" value="G3P_acyltransf"/>
    <property type="match status" value="1"/>
</dbReference>
<evidence type="ECO:0000256" key="1">
    <source>
        <dbReference type="ARBA" id="ARBA00022475"/>
    </source>
</evidence>
<keyword evidence="3 11" id="KW-0808">Transferase</keyword>
<evidence type="ECO:0000256" key="10">
    <source>
        <dbReference type="SAM" id="Phobius"/>
    </source>
</evidence>
<evidence type="ECO:0000256" key="8">
    <source>
        <dbReference type="ARBA" id="ARBA00023209"/>
    </source>
</evidence>
<dbReference type="HAMAP" id="MF_01043">
    <property type="entry name" value="PlsY"/>
    <property type="match status" value="1"/>
</dbReference>
<keyword evidence="6" id="KW-0443">Lipid metabolism</keyword>
<feature type="transmembrane region" description="Helical" evidence="10">
    <location>
        <begin position="81"/>
        <end position="102"/>
    </location>
</feature>
<keyword evidence="1" id="KW-1003">Cell membrane</keyword>
<sequence>MLGKVIFTLLASYLIGSIPVGYLLVKLIKGVDVRTIGSGRVGTTNTVRAAGPVAGVLTALLDAGKGILVAYLAHLALPESVWLKVLAVILAVVGQIFSVFLAERNENGKIRLRGGAGGATTMGGAIALWPVSLVVILPLVLVVYFGIGYASITTISIALFSLIFFTYNALAGLGPWPYLLYGLVTLGIVLYTLQPNLERLKNGTERAVGFRAFLQKRWERTLSSEDNK</sequence>